<protein>
    <recommendedName>
        <fullName evidence="5">Pentatricopeptide repeat-containing protein</fullName>
    </recommendedName>
</protein>
<dbReference type="InterPro" id="IPR002885">
    <property type="entry name" value="PPR_rpt"/>
</dbReference>
<comment type="similarity">
    <text evidence="1">Belongs to the PPR family. P subfamily.</text>
</comment>
<dbReference type="Gene3D" id="1.25.40.10">
    <property type="entry name" value="Tetratricopeptide repeat domain"/>
    <property type="match status" value="5"/>
</dbReference>
<accession>A0A2P2KIG5</accession>
<feature type="repeat" description="PPR" evidence="3">
    <location>
        <begin position="393"/>
        <end position="427"/>
    </location>
</feature>
<reference evidence="4" key="1">
    <citation type="submission" date="2018-02" db="EMBL/GenBank/DDBJ databases">
        <title>Rhizophora mucronata_Transcriptome.</title>
        <authorList>
            <person name="Meera S.P."/>
            <person name="Sreeshan A."/>
            <person name="Augustine A."/>
        </authorList>
    </citation>
    <scope>NUCLEOTIDE SEQUENCE</scope>
    <source>
        <tissue evidence="4">Leaf</tissue>
    </source>
</reference>
<dbReference type="InterPro" id="IPR011990">
    <property type="entry name" value="TPR-like_helical_dom_sf"/>
</dbReference>
<feature type="repeat" description="PPR" evidence="3">
    <location>
        <begin position="358"/>
        <end position="392"/>
    </location>
</feature>
<evidence type="ECO:0000256" key="1">
    <source>
        <dbReference type="ARBA" id="ARBA00007626"/>
    </source>
</evidence>
<feature type="repeat" description="PPR" evidence="3">
    <location>
        <begin position="323"/>
        <end position="357"/>
    </location>
</feature>
<feature type="repeat" description="PPR" evidence="3">
    <location>
        <begin position="498"/>
        <end position="532"/>
    </location>
</feature>
<organism evidence="4">
    <name type="scientific">Rhizophora mucronata</name>
    <name type="common">Asiatic mangrove</name>
    <dbReference type="NCBI Taxonomy" id="61149"/>
    <lineage>
        <taxon>Eukaryota</taxon>
        <taxon>Viridiplantae</taxon>
        <taxon>Streptophyta</taxon>
        <taxon>Embryophyta</taxon>
        <taxon>Tracheophyta</taxon>
        <taxon>Spermatophyta</taxon>
        <taxon>Magnoliopsida</taxon>
        <taxon>eudicotyledons</taxon>
        <taxon>Gunneridae</taxon>
        <taxon>Pentapetalae</taxon>
        <taxon>rosids</taxon>
        <taxon>fabids</taxon>
        <taxon>Malpighiales</taxon>
        <taxon>Rhizophoraceae</taxon>
        <taxon>Rhizophora</taxon>
    </lineage>
</organism>
<feature type="repeat" description="PPR" evidence="3">
    <location>
        <begin position="252"/>
        <end position="286"/>
    </location>
</feature>
<dbReference type="PANTHER" id="PTHR46128:SF73">
    <property type="entry name" value="CRIB DOMAIN-CONTAINING PROTEIN"/>
    <property type="match status" value="1"/>
</dbReference>
<dbReference type="PANTHER" id="PTHR46128">
    <property type="entry name" value="MITOCHONDRIAL GROUP I INTRON SPLICING FACTOR CCM1"/>
    <property type="match status" value="1"/>
</dbReference>
<feature type="repeat" description="PPR" evidence="3">
    <location>
        <begin position="463"/>
        <end position="497"/>
    </location>
</feature>
<dbReference type="Pfam" id="PF13041">
    <property type="entry name" value="PPR_2"/>
    <property type="match status" value="4"/>
</dbReference>
<feature type="repeat" description="PPR" evidence="3">
    <location>
        <begin position="428"/>
        <end position="462"/>
    </location>
</feature>
<dbReference type="Pfam" id="PF01535">
    <property type="entry name" value="PPR"/>
    <property type="match status" value="2"/>
</dbReference>
<evidence type="ECO:0000256" key="2">
    <source>
        <dbReference type="ARBA" id="ARBA00022737"/>
    </source>
</evidence>
<name>A0A2P2KIG5_RHIMU</name>
<dbReference type="AlphaFoldDB" id="A0A2P2KIG5"/>
<feature type="repeat" description="PPR" evidence="3">
    <location>
        <begin position="287"/>
        <end position="322"/>
    </location>
</feature>
<keyword evidence="2" id="KW-0677">Repeat</keyword>
<sequence length="586" mass="66211">MKNGDFDRKPTNSVRPYIKCGHLEETAIATEFANGVALEMPLLSFNVRSFRVRPPSRAYATTHFHGPAIGGCRPVLERDVLQDAEAWFVKVVSTLFVHSHCKTTCLHYLRGKLTPFIAFDVVKRFNNPKLGLKFLEFSRLNLNLRHSFWTYNLLLRSLCQLGLHDLAKMVFDYMRNDGHLPDNALLGFLVTSFSRGCKFDTVRKLLTEVQDREVWITSFVYNDLLNLLVKQNRVQEAVCLFKEYLALKSPPDTWTFNILIRGLCRVEEIDEAFELFSTMGSFGCLPDVVTYNTLVNGLCRVNDVDRGHALLKEVQCRNDCSPDVVTYTSVISGFCKSNKMKEASALFEEMIMSGINPNVITFNVLIDGFGKISDMVAAKDMYDKMVSLSCQPDIVTFTSLIDGYCRAGQLNIGLKFWDVMKGRNISPNVYTYAVLINALCKENRLHKARDFLRQLKHSDTIPKPFMYNPVIDGFCKAGNVDEANTIPAEMEEKRCKPDKFTFTILIIGHCMKGRMTEAISIFNKMMSNGCAPDSITISSLVSCLLKAGMPQEASRIVQMVPEDLKLAFCYGKRIPLNVNLEIPLAA</sequence>
<dbReference type="PROSITE" id="PS51375">
    <property type="entry name" value="PPR"/>
    <property type="match status" value="10"/>
</dbReference>
<feature type="repeat" description="PPR" evidence="3">
    <location>
        <begin position="217"/>
        <end position="251"/>
    </location>
</feature>
<dbReference type="EMBL" id="GGEC01025023">
    <property type="protein sequence ID" value="MBX05507.1"/>
    <property type="molecule type" value="Transcribed_RNA"/>
</dbReference>
<proteinExistence type="inferred from homology"/>
<dbReference type="InterPro" id="IPR050872">
    <property type="entry name" value="PPR_P_subfamily"/>
</dbReference>
<evidence type="ECO:0008006" key="5">
    <source>
        <dbReference type="Google" id="ProtNLM"/>
    </source>
</evidence>
<dbReference type="NCBIfam" id="TIGR00756">
    <property type="entry name" value="PPR"/>
    <property type="match status" value="10"/>
</dbReference>
<evidence type="ECO:0000256" key="3">
    <source>
        <dbReference type="PROSITE-ProRule" id="PRU00708"/>
    </source>
</evidence>
<feature type="repeat" description="PPR" evidence="3">
    <location>
        <begin position="147"/>
        <end position="181"/>
    </location>
</feature>
<evidence type="ECO:0000313" key="4">
    <source>
        <dbReference type="EMBL" id="MBX05507.1"/>
    </source>
</evidence>